<feature type="signal peptide" evidence="1">
    <location>
        <begin position="1"/>
        <end position="19"/>
    </location>
</feature>
<keyword evidence="3" id="KW-1185">Reference proteome</keyword>
<dbReference type="PROSITE" id="PS51257">
    <property type="entry name" value="PROKAR_LIPOPROTEIN"/>
    <property type="match status" value="1"/>
</dbReference>
<organism evidence="2 3">
    <name type="scientific">Pendulispora albinea</name>
    <dbReference type="NCBI Taxonomy" id="2741071"/>
    <lineage>
        <taxon>Bacteria</taxon>
        <taxon>Pseudomonadati</taxon>
        <taxon>Myxococcota</taxon>
        <taxon>Myxococcia</taxon>
        <taxon>Myxococcales</taxon>
        <taxon>Sorangiineae</taxon>
        <taxon>Pendulisporaceae</taxon>
        <taxon>Pendulispora</taxon>
    </lineage>
</organism>
<keyword evidence="1" id="KW-0732">Signal</keyword>
<name>A0ABZ2LRX0_9BACT</name>
<feature type="chain" id="PRO_5046252826" evidence="1">
    <location>
        <begin position="20"/>
        <end position="130"/>
    </location>
</feature>
<gene>
    <name evidence="2" type="ORF">LZC94_37450</name>
</gene>
<protein>
    <submittedName>
        <fullName evidence="2">Uncharacterized protein</fullName>
    </submittedName>
</protein>
<evidence type="ECO:0000256" key="1">
    <source>
        <dbReference type="SAM" id="SignalP"/>
    </source>
</evidence>
<evidence type="ECO:0000313" key="2">
    <source>
        <dbReference type="EMBL" id="WXB13517.1"/>
    </source>
</evidence>
<dbReference type="Proteomes" id="UP001370348">
    <property type="component" value="Chromosome"/>
</dbReference>
<accession>A0ABZ2LRX0</accession>
<evidence type="ECO:0000313" key="3">
    <source>
        <dbReference type="Proteomes" id="UP001370348"/>
    </source>
</evidence>
<dbReference type="RefSeq" id="WP_394823129.1">
    <property type="nucleotide sequence ID" value="NZ_CP089984.1"/>
</dbReference>
<reference evidence="2 3" key="1">
    <citation type="submission" date="2021-12" db="EMBL/GenBank/DDBJ databases">
        <title>Discovery of the Pendulisporaceae a myxobacterial family with distinct sporulation behavior and unique specialized metabolism.</title>
        <authorList>
            <person name="Garcia R."/>
            <person name="Popoff A."/>
            <person name="Bader C.D."/>
            <person name="Loehr J."/>
            <person name="Walesch S."/>
            <person name="Walt C."/>
            <person name="Boldt J."/>
            <person name="Bunk B."/>
            <person name="Haeckl F.J.F.P.J."/>
            <person name="Gunesch A.P."/>
            <person name="Birkelbach J."/>
            <person name="Nuebel U."/>
            <person name="Pietschmann T."/>
            <person name="Bach T."/>
            <person name="Mueller R."/>
        </authorList>
    </citation>
    <scope>NUCLEOTIDE SEQUENCE [LARGE SCALE GENOMIC DNA]</scope>
    <source>
        <strain evidence="2 3">MSr11954</strain>
    </source>
</reference>
<dbReference type="EMBL" id="CP089984">
    <property type="protein sequence ID" value="WXB13517.1"/>
    <property type="molecule type" value="Genomic_DNA"/>
</dbReference>
<sequence length="130" mass="13440">MNANIARLLSTLFVPAALVAGVAGCHQGGKVSDAAVVAASEPTVTVIYDGPVIPKNRPDLAVYSVRVDGEAQTKIFVQASAGTAPRLVYVDAEPGELVSVSDDGARGVFRRFVSPGVTTDIHVDFQMGAS</sequence>
<proteinExistence type="predicted"/>